<protein>
    <submittedName>
        <fullName evidence="3">NAD(P)H-dependent oxidoreductase</fullName>
    </submittedName>
</protein>
<dbReference type="InterPro" id="IPR003680">
    <property type="entry name" value="Flavodoxin_fold"/>
</dbReference>
<dbReference type="InterPro" id="IPR046980">
    <property type="entry name" value="KefG/KefF"/>
</dbReference>
<gene>
    <name evidence="3" type="ORF">JMJ54_08655</name>
</gene>
<keyword evidence="4" id="KW-1185">Reference proteome</keyword>
<dbReference type="Pfam" id="PF02525">
    <property type="entry name" value="Flavodoxin_2"/>
    <property type="match status" value="1"/>
</dbReference>
<dbReference type="PANTHER" id="PTHR47307">
    <property type="entry name" value="GLUTATHIONE-REGULATED POTASSIUM-EFFLUX SYSTEM ANCILLARY PROTEIN KEFG"/>
    <property type="match status" value="1"/>
</dbReference>
<reference evidence="3 4" key="1">
    <citation type="submission" date="2021-01" db="EMBL/GenBank/DDBJ databases">
        <title>Draft Genome Sequence and Polyhydroxyalkanoate Biosynthetic Potential of Jeongeupia naejangsanensis Type Strain DSM 24253.</title>
        <authorList>
            <person name="Turrini P."/>
            <person name="Artuso I."/>
            <person name="Lugli G.A."/>
            <person name="Frangipani E."/>
            <person name="Ventura M."/>
            <person name="Visca P."/>
        </authorList>
    </citation>
    <scope>NUCLEOTIDE SEQUENCE [LARGE SCALE GENOMIC DNA]</scope>
    <source>
        <strain evidence="3 4">DSM 24253</strain>
    </source>
</reference>
<organism evidence="3 4">
    <name type="scientific">Jeongeupia naejangsanensis</name>
    <dbReference type="NCBI Taxonomy" id="613195"/>
    <lineage>
        <taxon>Bacteria</taxon>
        <taxon>Pseudomonadati</taxon>
        <taxon>Pseudomonadota</taxon>
        <taxon>Betaproteobacteria</taxon>
        <taxon>Neisseriales</taxon>
        <taxon>Chitinibacteraceae</taxon>
        <taxon>Jeongeupia</taxon>
    </lineage>
</organism>
<dbReference type="EMBL" id="JAESND010000003">
    <property type="protein sequence ID" value="MBM3115899.1"/>
    <property type="molecule type" value="Genomic_DNA"/>
</dbReference>
<dbReference type="SUPFAM" id="SSF52218">
    <property type="entry name" value="Flavoproteins"/>
    <property type="match status" value="1"/>
</dbReference>
<evidence type="ECO:0000313" key="3">
    <source>
        <dbReference type="EMBL" id="MBM3115899.1"/>
    </source>
</evidence>
<evidence type="ECO:0000313" key="4">
    <source>
        <dbReference type="Proteomes" id="UP000809431"/>
    </source>
</evidence>
<dbReference type="PANTHER" id="PTHR47307:SF1">
    <property type="entry name" value="GLUTATHIONE-REGULATED POTASSIUM-EFFLUX SYSTEM ANCILLARY PROTEIN KEFG"/>
    <property type="match status" value="1"/>
</dbReference>
<dbReference type="Proteomes" id="UP000809431">
    <property type="component" value="Unassembled WGS sequence"/>
</dbReference>
<sequence length="132" mass="14814">MTRGKTEKEMRNLVILAHPHLGGSVVHARLAEMLAETGDVSLHHADTLISEGALDVDEEREACTHASRLVLQFPLYWFAPPASLKVWLDTRCSTRRGRWPTRSRWPARPCRPSPAMPARAGASRCRRCCCGR</sequence>
<comment type="caution">
    <text evidence="3">The sequence shown here is derived from an EMBL/GenBank/DDBJ whole genome shotgun (WGS) entry which is preliminary data.</text>
</comment>
<dbReference type="Gene3D" id="3.40.50.360">
    <property type="match status" value="1"/>
</dbReference>
<keyword evidence="1" id="KW-0560">Oxidoreductase</keyword>
<name>A0ABS2BJX1_9NEIS</name>
<feature type="domain" description="Flavodoxin-like fold" evidence="2">
    <location>
        <begin position="10"/>
        <end position="91"/>
    </location>
</feature>
<evidence type="ECO:0000256" key="1">
    <source>
        <dbReference type="ARBA" id="ARBA00023002"/>
    </source>
</evidence>
<dbReference type="InterPro" id="IPR029039">
    <property type="entry name" value="Flavoprotein-like_sf"/>
</dbReference>
<proteinExistence type="predicted"/>
<accession>A0ABS2BJX1</accession>
<evidence type="ECO:0000259" key="2">
    <source>
        <dbReference type="Pfam" id="PF02525"/>
    </source>
</evidence>